<evidence type="ECO:0000259" key="23">
    <source>
        <dbReference type="PROSITE" id="PS50112"/>
    </source>
</evidence>
<evidence type="ECO:0000256" key="8">
    <source>
        <dbReference type="ARBA" id="ARBA00022679"/>
    </source>
</evidence>
<evidence type="ECO:0000256" key="18">
    <source>
        <dbReference type="ARBA" id="ARBA00053825"/>
    </source>
</evidence>
<evidence type="ECO:0000256" key="13">
    <source>
        <dbReference type="ARBA" id="ARBA00022990"/>
    </source>
</evidence>
<comment type="catalytic activity">
    <reaction evidence="16">
        <text>L-threonyl-[protein] + ATP = O-phospho-L-threonyl-[protein] + ADP + H(+)</text>
        <dbReference type="Rhea" id="RHEA:46608"/>
        <dbReference type="Rhea" id="RHEA-COMP:11060"/>
        <dbReference type="Rhea" id="RHEA-COMP:11605"/>
        <dbReference type="ChEBI" id="CHEBI:15378"/>
        <dbReference type="ChEBI" id="CHEBI:30013"/>
        <dbReference type="ChEBI" id="CHEBI:30616"/>
        <dbReference type="ChEBI" id="CHEBI:61977"/>
        <dbReference type="ChEBI" id="CHEBI:456216"/>
        <dbReference type="EC" id="2.7.11.1"/>
    </reaction>
</comment>
<evidence type="ECO:0000256" key="15">
    <source>
        <dbReference type="ARBA" id="ARBA00023242"/>
    </source>
</evidence>
<accession>A0A7J8JJ75</accession>
<comment type="catalytic activity">
    <reaction evidence="17">
        <text>L-seryl-[protein] + ATP = O-phospho-L-seryl-[protein] + ADP + H(+)</text>
        <dbReference type="Rhea" id="RHEA:17989"/>
        <dbReference type="Rhea" id="RHEA-COMP:9863"/>
        <dbReference type="Rhea" id="RHEA-COMP:11604"/>
        <dbReference type="ChEBI" id="CHEBI:15378"/>
        <dbReference type="ChEBI" id="CHEBI:29999"/>
        <dbReference type="ChEBI" id="CHEBI:30616"/>
        <dbReference type="ChEBI" id="CHEBI:83421"/>
        <dbReference type="ChEBI" id="CHEBI:456216"/>
        <dbReference type="EC" id="2.7.11.1"/>
    </reaction>
</comment>
<dbReference type="FunFam" id="3.30.200.20:FF:000346">
    <property type="entry name" value="PAS domain-containing serine/threonine-protein kinase"/>
    <property type="match status" value="1"/>
</dbReference>
<dbReference type="PANTHER" id="PTHR24346">
    <property type="entry name" value="MAP/MICROTUBULE AFFINITY-REGULATING KINASE"/>
    <property type="match status" value="1"/>
</dbReference>
<comment type="function">
    <text evidence="18">Serine/threonine-protein kinase involved in energy homeostasis and protein translation. Phosphorylates EEF1A1, GYS1, PDX1 and RPS6. Probably plays a role under changing environmental conditions (oxygen, glucose, nutrition), rather than under standard conditions. Acts as a sensor involved in energy homeostasis: regulates glycogen synthase synthesis by mediating phosphorylation of GYS1, leading to GYS1 inactivation. May be involved in glucose-stimulated insulin production in pancreas and regulation of glucagon secretion by glucose in alpha cells; however such data require additional evidences. May play a role in regulation of protein translation by phosphorylating EEF1A1, leading to increase translation efficiency. May also participate in respiratory regulation.</text>
</comment>
<dbReference type="PROSITE" id="PS50112">
    <property type="entry name" value="PAS"/>
    <property type="match status" value="1"/>
</dbReference>
<comment type="similarity">
    <text evidence="3">Belongs to the protein kinase superfamily. CAMK Ser/Thr protein kinase family.</text>
</comment>
<comment type="caution">
    <text evidence="24">The sequence shown here is derived from an EMBL/GenBank/DDBJ whole genome shotgun (WGS) entry which is preliminary data.</text>
</comment>
<evidence type="ECO:0000256" key="12">
    <source>
        <dbReference type="ARBA" id="ARBA00022840"/>
    </source>
</evidence>
<dbReference type="SUPFAM" id="SSF56112">
    <property type="entry name" value="Protein kinase-like (PK-like)"/>
    <property type="match status" value="1"/>
</dbReference>
<name>A0A7J8JJ75_ROUAE</name>
<dbReference type="InterPro" id="IPR000014">
    <property type="entry name" value="PAS"/>
</dbReference>
<evidence type="ECO:0000256" key="1">
    <source>
        <dbReference type="ARBA" id="ARBA00004123"/>
    </source>
</evidence>
<evidence type="ECO:0000256" key="19">
    <source>
        <dbReference type="ARBA" id="ARBA00071822"/>
    </source>
</evidence>
<dbReference type="PANTHER" id="PTHR24346:SF51">
    <property type="entry name" value="PAS DOMAIN-CONTAINING SERINE_THREONINE-PROTEIN KINASE"/>
    <property type="match status" value="1"/>
</dbReference>
<evidence type="ECO:0000256" key="4">
    <source>
        <dbReference type="ARBA" id="ARBA00012513"/>
    </source>
</evidence>
<dbReference type="SMART" id="SM00091">
    <property type="entry name" value="PAS"/>
    <property type="match status" value="2"/>
</dbReference>
<protein>
    <recommendedName>
        <fullName evidence="19">PAS domain-containing serine/threonine-protein kinase</fullName>
        <ecNumber evidence="4">2.7.11.1</ecNumber>
    </recommendedName>
</protein>
<dbReference type="InterPro" id="IPR000719">
    <property type="entry name" value="Prot_kinase_dom"/>
</dbReference>
<evidence type="ECO:0000256" key="11">
    <source>
        <dbReference type="ARBA" id="ARBA00022777"/>
    </source>
</evidence>
<dbReference type="EMBL" id="JACASE010000002">
    <property type="protein sequence ID" value="KAF6496916.1"/>
    <property type="molecule type" value="Genomic_DNA"/>
</dbReference>
<evidence type="ECO:0000256" key="21">
    <source>
        <dbReference type="SAM" id="MobiDB-lite"/>
    </source>
</evidence>
<dbReference type="Gene3D" id="3.30.450.20">
    <property type="entry name" value="PAS domain"/>
    <property type="match status" value="1"/>
</dbReference>
<feature type="domain" description="PAS" evidence="23">
    <location>
        <begin position="130"/>
        <end position="186"/>
    </location>
</feature>
<dbReference type="Proteomes" id="UP000593571">
    <property type="component" value="Unassembled WGS sequence"/>
</dbReference>
<dbReference type="Gene3D" id="3.30.200.20">
    <property type="entry name" value="Phosphorylase Kinase, domain 1"/>
    <property type="match status" value="1"/>
</dbReference>
<evidence type="ECO:0000313" key="25">
    <source>
        <dbReference type="Proteomes" id="UP000593571"/>
    </source>
</evidence>
<feature type="domain" description="Protein kinase" evidence="22">
    <location>
        <begin position="997"/>
        <end position="1249"/>
    </location>
</feature>
<reference evidence="24 25" key="1">
    <citation type="journal article" date="2020" name="Nature">
        <title>Six reference-quality genomes reveal evolution of bat adaptations.</title>
        <authorList>
            <person name="Jebb D."/>
            <person name="Huang Z."/>
            <person name="Pippel M."/>
            <person name="Hughes G.M."/>
            <person name="Lavrichenko K."/>
            <person name="Devanna P."/>
            <person name="Winkler S."/>
            <person name="Jermiin L.S."/>
            <person name="Skirmuntt E.C."/>
            <person name="Katzourakis A."/>
            <person name="Burkitt-Gray L."/>
            <person name="Ray D.A."/>
            <person name="Sullivan K.A.M."/>
            <person name="Roscito J.G."/>
            <person name="Kirilenko B.M."/>
            <person name="Davalos L.M."/>
            <person name="Corthals A.P."/>
            <person name="Power M.L."/>
            <person name="Jones G."/>
            <person name="Ransome R.D."/>
            <person name="Dechmann D.K.N."/>
            <person name="Locatelli A.G."/>
            <person name="Puechmaille S.J."/>
            <person name="Fedrigo O."/>
            <person name="Jarvis E.D."/>
            <person name="Hiller M."/>
            <person name="Vernes S.C."/>
            <person name="Myers E.W."/>
            <person name="Teeling E.C."/>
        </authorList>
    </citation>
    <scope>NUCLEOTIDE SEQUENCE [LARGE SCALE GENOMIC DNA]</scope>
    <source>
        <strain evidence="24">MRouAeg1</strain>
        <tissue evidence="24">Muscle</tissue>
    </source>
</reference>
<dbReference type="PROSITE" id="PS00108">
    <property type="entry name" value="PROTEIN_KINASE_ST"/>
    <property type="match status" value="1"/>
</dbReference>
<dbReference type="GO" id="GO:0005829">
    <property type="term" value="C:cytosol"/>
    <property type="evidence" value="ECO:0007669"/>
    <property type="project" value="TreeGrafter"/>
</dbReference>
<feature type="compositionally biased region" description="Polar residues" evidence="21">
    <location>
        <begin position="1276"/>
        <end position="1287"/>
    </location>
</feature>
<keyword evidence="9" id="KW-0677">Repeat</keyword>
<keyword evidence="13" id="KW-0007">Acetylation</keyword>
<keyword evidence="8" id="KW-0808">Transferase</keyword>
<dbReference type="FunFam" id="1.10.510.10:FF:000351">
    <property type="entry name" value="PAS domain-containing serine/threonine-protein kinase"/>
    <property type="match status" value="1"/>
</dbReference>
<feature type="region of interest" description="Disordered" evidence="21">
    <location>
        <begin position="1269"/>
        <end position="1297"/>
    </location>
</feature>
<keyword evidence="10 20" id="KW-0547">Nucleotide-binding</keyword>
<gene>
    <name evidence="24" type="ORF">HJG63_014937</name>
</gene>
<sequence length="1297" mass="138072">MEDRGSPAFEEEQWYLCGDLSSPAPTEGPAVQTSKSLSSAHRHLNRRNGLSKLCQSRMALSEDRWSSYCLSSLAAQNICTSKLHCPATPEQADAAGSLGSTSCCSLLRGLSSGCPPPLLPAPAGNPNKAIFTVDAKTSEILVANDNACQLLGYSSHDLIGQKLTQFFLKPDSDVVEALSEEHLEADGHAAVAFGTVVDVVSRGGEKIPVSVWLKRVEQEHSLCCVVVLEPVERVSAWVAFRSDGAITSCDSLFAHLHGYECGEDVVGQHVTDLIPSLQLPPPGEHVPVALKIQRSVGRAKDGATFPLSIKLKSRPGREEAAGGPGAPPQGYWASVWAFSTVSGLVTLLPDGTIYGINHSFALTLFGYGKSELLGKAAKQPCISCCKQTTRDPNITFLIPGFYHHMELAYDCSLLPPDLARCLDLGSRSGPRELTGDPQQGRGPGANVLASDHTLPRDDTLKPLGSQEAITESQAQVDPGGGHPSSLPSQLTPGVDSIPGGSPAAQERSLPEEQRDPGPQRAEPAPTESLQQDLLGGGRSDMVDTRSFVSCDSSEARTPAEDGHESAATGGPSQAAQPECADLSSASDPGLRGDSAGQPTGVGLPELHPGHGGEHNMPQGSPASAPSPSGPRLSASRPALEEPWLGAQSDREELRTCLIKEQLSRSSFGGLLGISYIEPVPAEHPSLSAPVSLCDLGGQDLHAGRSGSSAACYALATDVPGTLDAVGAREASGNSFSWNLKELVFSEWADRTSSNCSCASSERVGTASPSLAGSDVDVSAVHGPRAEAVDDRELLLLAGTCCALGEGQRFHEGPLDRDRPELSDTCLESLECDGTSGRESPGCILAMLGAGPADRCLREEPRLSIQVTSTPVRGDSSATPRAASPQHEIQEGTYAGSCCHRDGSLLSVHFQVKRVELRGPTPLFCCWLVKDLLHSHLAPAPRTHLLLASLPSSSHSVCELPGSGLGQTLRSWPWFAEAPGAVELEGLAACEGAYSRKYSTLSPLGSGAFGFVWTAVHKEENKEVVVKFIKKEKVLEDCWVEDPKLGKVTLEIAILSSVEHANIIKVLDVFENQGFFQLVMEKHGSGLDLFAFIDRHPSLDEPLASHIFRQLVSAVAYLRSRGVIHRDIKDENIVIAEDFTIKLIDFGSAAYLERGRLFYTFCGTIEYCAPEVLMGSPYKGPELEMWSLGVTLYTLVFEENPFCELEETMEAAISPPYPVSEDLMNLMSGLLQPVPEQRTTLEKLVTDPWVTQPVNLADYTWEEVCRVNKSEGGVPSSAGQETDSSTPSAVALGPGGSP</sequence>
<feature type="binding site" evidence="20">
    <location>
        <position position="1030"/>
    </location>
    <ligand>
        <name>ATP</name>
        <dbReference type="ChEBI" id="CHEBI:30616"/>
    </ligand>
</feature>
<evidence type="ECO:0000313" key="24">
    <source>
        <dbReference type="EMBL" id="KAF6496916.1"/>
    </source>
</evidence>
<dbReference type="Pfam" id="PF00069">
    <property type="entry name" value="Pkinase"/>
    <property type="match status" value="1"/>
</dbReference>
<dbReference type="NCBIfam" id="TIGR00229">
    <property type="entry name" value="sensory_box"/>
    <property type="match status" value="1"/>
</dbReference>
<dbReference type="GO" id="GO:0008289">
    <property type="term" value="F:lipid binding"/>
    <property type="evidence" value="ECO:0007669"/>
    <property type="project" value="UniProtKB-KW"/>
</dbReference>
<dbReference type="Gene3D" id="1.10.510.10">
    <property type="entry name" value="Transferase(Phosphotransferase) domain 1"/>
    <property type="match status" value="1"/>
</dbReference>
<dbReference type="CDD" id="cd14004">
    <property type="entry name" value="STKc_PASK"/>
    <property type="match status" value="1"/>
</dbReference>
<evidence type="ECO:0000256" key="5">
    <source>
        <dbReference type="ARBA" id="ARBA00022490"/>
    </source>
</evidence>
<evidence type="ECO:0000256" key="10">
    <source>
        <dbReference type="ARBA" id="ARBA00022741"/>
    </source>
</evidence>
<evidence type="ECO:0000256" key="9">
    <source>
        <dbReference type="ARBA" id="ARBA00022737"/>
    </source>
</evidence>
<dbReference type="InterPro" id="IPR017441">
    <property type="entry name" value="Protein_kinase_ATP_BS"/>
</dbReference>
<dbReference type="SMART" id="SM00220">
    <property type="entry name" value="S_TKc"/>
    <property type="match status" value="1"/>
</dbReference>
<keyword evidence="25" id="KW-1185">Reference proteome</keyword>
<keyword evidence="12 20" id="KW-0067">ATP-binding</keyword>
<dbReference type="FunFam" id="3.30.450.20:FF:000059">
    <property type="entry name" value="PAS domain containing serine/threonine kinase"/>
    <property type="match status" value="1"/>
</dbReference>
<proteinExistence type="inferred from homology"/>
<dbReference type="GO" id="GO:0035556">
    <property type="term" value="P:intracellular signal transduction"/>
    <property type="evidence" value="ECO:0007669"/>
    <property type="project" value="TreeGrafter"/>
</dbReference>
<evidence type="ECO:0000256" key="17">
    <source>
        <dbReference type="ARBA" id="ARBA00048679"/>
    </source>
</evidence>
<feature type="region of interest" description="Disordered" evidence="21">
    <location>
        <begin position="23"/>
        <end position="42"/>
    </location>
</feature>
<dbReference type="SUPFAM" id="SSF55785">
    <property type="entry name" value="PYP-like sensor domain (PAS domain)"/>
    <property type="match status" value="1"/>
</dbReference>
<dbReference type="EC" id="2.7.11.1" evidence="4"/>
<keyword evidence="14" id="KW-0446">Lipid-binding</keyword>
<evidence type="ECO:0000256" key="2">
    <source>
        <dbReference type="ARBA" id="ARBA00004496"/>
    </source>
</evidence>
<comment type="subcellular location">
    <subcellularLocation>
        <location evidence="2">Cytoplasm</location>
    </subcellularLocation>
    <subcellularLocation>
        <location evidence="1">Nucleus</location>
    </subcellularLocation>
</comment>
<evidence type="ECO:0000256" key="14">
    <source>
        <dbReference type="ARBA" id="ARBA00023121"/>
    </source>
</evidence>
<keyword evidence="6" id="KW-0723">Serine/threonine-protein kinase</keyword>
<dbReference type="CDD" id="cd00130">
    <property type="entry name" value="PAS"/>
    <property type="match status" value="1"/>
</dbReference>
<feature type="compositionally biased region" description="Low complexity" evidence="21">
    <location>
        <begin position="617"/>
        <end position="636"/>
    </location>
</feature>
<dbReference type="PROSITE" id="PS00107">
    <property type="entry name" value="PROTEIN_KINASE_ATP"/>
    <property type="match status" value="1"/>
</dbReference>
<evidence type="ECO:0000256" key="16">
    <source>
        <dbReference type="ARBA" id="ARBA00047899"/>
    </source>
</evidence>
<dbReference type="GO" id="GO:0004674">
    <property type="term" value="F:protein serine/threonine kinase activity"/>
    <property type="evidence" value="ECO:0007669"/>
    <property type="project" value="UniProtKB-KW"/>
</dbReference>
<keyword evidence="15" id="KW-0539">Nucleus</keyword>
<evidence type="ECO:0000256" key="20">
    <source>
        <dbReference type="PROSITE-ProRule" id="PRU10141"/>
    </source>
</evidence>
<feature type="compositionally biased region" description="Basic and acidic residues" evidence="21">
    <location>
        <begin position="553"/>
        <end position="564"/>
    </location>
</feature>
<evidence type="ECO:0000259" key="22">
    <source>
        <dbReference type="PROSITE" id="PS50011"/>
    </source>
</evidence>
<dbReference type="Pfam" id="PF13426">
    <property type="entry name" value="PAS_9"/>
    <property type="match status" value="1"/>
</dbReference>
<feature type="region of interest" description="Disordered" evidence="21">
    <location>
        <begin position="429"/>
        <end position="636"/>
    </location>
</feature>
<evidence type="ECO:0000256" key="3">
    <source>
        <dbReference type="ARBA" id="ARBA00006692"/>
    </source>
</evidence>
<evidence type="ECO:0000256" key="7">
    <source>
        <dbReference type="ARBA" id="ARBA00022553"/>
    </source>
</evidence>
<evidence type="ECO:0000256" key="6">
    <source>
        <dbReference type="ARBA" id="ARBA00022527"/>
    </source>
</evidence>
<dbReference type="InterPro" id="IPR008271">
    <property type="entry name" value="Ser/Thr_kinase_AS"/>
</dbReference>
<keyword evidence="5" id="KW-0963">Cytoplasm</keyword>
<dbReference type="InterPro" id="IPR035965">
    <property type="entry name" value="PAS-like_dom_sf"/>
</dbReference>
<dbReference type="InterPro" id="IPR011009">
    <property type="entry name" value="Kinase-like_dom_sf"/>
</dbReference>
<dbReference type="PROSITE" id="PS50011">
    <property type="entry name" value="PROTEIN_KINASE_DOM"/>
    <property type="match status" value="1"/>
</dbReference>
<feature type="compositionally biased region" description="Basic and acidic residues" evidence="21">
    <location>
        <begin position="508"/>
        <end position="517"/>
    </location>
</feature>
<dbReference type="GO" id="GO:0045719">
    <property type="term" value="P:negative regulation of glycogen biosynthetic process"/>
    <property type="evidence" value="ECO:0007669"/>
    <property type="project" value="TreeGrafter"/>
</dbReference>
<dbReference type="GO" id="GO:0005634">
    <property type="term" value="C:nucleus"/>
    <property type="evidence" value="ECO:0007669"/>
    <property type="project" value="UniProtKB-SubCell"/>
</dbReference>
<keyword evidence="7" id="KW-0597">Phosphoprotein</keyword>
<dbReference type="GO" id="GO:0005524">
    <property type="term" value="F:ATP binding"/>
    <property type="evidence" value="ECO:0007669"/>
    <property type="project" value="UniProtKB-UniRule"/>
</dbReference>
<organism evidence="24 25">
    <name type="scientific">Rousettus aegyptiacus</name>
    <name type="common">Egyptian fruit bat</name>
    <name type="synonym">Pteropus aegyptiacus</name>
    <dbReference type="NCBI Taxonomy" id="9407"/>
    <lineage>
        <taxon>Eukaryota</taxon>
        <taxon>Metazoa</taxon>
        <taxon>Chordata</taxon>
        <taxon>Craniata</taxon>
        <taxon>Vertebrata</taxon>
        <taxon>Euteleostomi</taxon>
        <taxon>Mammalia</taxon>
        <taxon>Eutheria</taxon>
        <taxon>Laurasiatheria</taxon>
        <taxon>Chiroptera</taxon>
        <taxon>Yinpterochiroptera</taxon>
        <taxon>Pteropodoidea</taxon>
        <taxon>Pteropodidae</taxon>
        <taxon>Rousettinae</taxon>
        <taxon>Rousettus</taxon>
    </lineage>
</organism>
<keyword evidence="11 24" id="KW-0418">Kinase</keyword>